<organism evidence="1">
    <name type="scientific">viral metagenome</name>
    <dbReference type="NCBI Taxonomy" id="1070528"/>
    <lineage>
        <taxon>unclassified sequences</taxon>
        <taxon>metagenomes</taxon>
        <taxon>organismal metagenomes</taxon>
    </lineage>
</organism>
<proteinExistence type="predicted"/>
<evidence type="ECO:0000313" key="1">
    <source>
        <dbReference type="EMBL" id="QHT29556.1"/>
    </source>
</evidence>
<reference evidence="1" key="1">
    <citation type="journal article" date="2020" name="Nature">
        <title>Giant virus diversity and host interactions through global metagenomics.</title>
        <authorList>
            <person name="Schulz F."/>
            <person name="Roux S."/>
            <person name="Paez-Espino D."/>
            <person name="Jungbluth S."/>
            <person name="Walsh D.A."/>
            <person name="Denef V.J."/>
            <person name="McMahon K.D."/>
            <person name="Konstantinidis K.T."/>
            <person name="Eloe-Fadrosh E.A."/>
            <person name="Kyrpides N.C."/>
            <person name="Woyke T."/>
        </authorList>
    </citation>
    <scope>NUCLEOTIDE SEQUENCE</scope>
    <source>
        <strain evidence="1">GVMAG-M-3300005589-24</strain>
    </source>
</reference>
<dbReference type="EMBL" id="MN738878">
    <property type="protein sequence ID" value="QHT29556.1"/>
    <property type="molecule type" value="Genomic_DNA"/>
</dbReference>
<name>A0A6C0EK58_9ZZZZ</name>
<sequence length="236" mass="28009">MIRVGRRKYGCGDPSYPNFKQIICMTKSTAYGELSPYCLKNEKGQILENVWQFSKLYDHVPYSRQTYSRYDSRVIWEHKAERHVNDTGSPTQDYWRWRERGMNASDPIRYPVGFRHRTHVRTALHKIGENEYLELDYIDARKEIYLPLYLNAVKKEAKFARLKRMLKEGQNLLIIEVDGPHQESMFYYQQKYGVNDDFIVNDTMLASEENLHIMLNDDKHPFGHGYCLAWALLLDL</sequence>
<protein>
    <submittedName>
        <fullName evidence="1">Uncharacterized protein</fullName>
    </submittedName>
</protein>
<dbReference type="AlphaFoldDB" id="A0A6C0EK58"/>
<accession>A0A6C0EK58</accession>